<dbReference type="AlphaFoldDB" id="A0AAN0JEZ8"/>
<reference evidence="4" key="2">
    <citation type="submission" date="2024-06" db="UniProtKB">
        <authorList>
            <consortium name="EnsemblMetazoa"/>
        </authorList>
    </citation>
    <scope>IDENTIFICATION</scope>
</reference>
<evidence type="ECO:0000256" key="3">
    <source>
        <dbReference type="SAM" id="MobiDB-lite"/>
    </source>
</evidence>
<proteinExistence type="inferred from homology"/>
<evidence type="ECO:0000256" key="1">
    <source>
        <dbReference type="ARBA" id="ARBA00005595"/>
    </source>
</evidence>
<dbReference type="PANTHER" id="PTHR12111">
    <property type="entry name" value="SPLICING FACTOR YJU2"/>
    <property type="match status" value="1"/>
</dbReference>
<protein>
    <recommendedName>
        <fullName evidence="6">Coiled-coil domain-containing protein 130</fullName>
    </recommendedName>
</protein>
<comment type="similarity">
    <text evidence="1">Belongs to the CWC16 family.</text>
</comment>
<reference evidence="5" key="1">
    <citation type="journal article" date="2010" name="Nature">
        <title>The Amphimedon queenslandica genome and the evolution of animal complexity.</title>
        <authorList>
            <person name="Srivastava M."/>
            <person name="Simakov O."/>
            <person name="Chapman J."/>
            <person name="Fahey B."/>
            <person name="Gauthier M.E."/>
            <person name="Mitros T."/>
            <person name="Richards G.S."/>
            <person name="Conaco C."/>
            <person name="Dacre M."/>
            <person name="Hellsten U."/>
            <person name="Larroux C."/>
            <person name="Putnam N.H."/>
            <person name="Stanke M."/>
            <person name="Adamska M."/>
            <person name="Darling A."/>
            <person name="Degnan S.M."/>
            <person name="Oakley T.H."/>
            <person name="Plachetzki D.C."/>
            <person name="Zhai Y."/>
            <person name="Adamski M."/>
            <person name="Calcino A."/>
            <person name="Cummins S.F."/>
            <person name="Goodstein D.M."/>
            <person name="Harris C."/>
            <person name="Jackson D.J."/>
            <person name="Leys S.P."/>
            <person name="Shu S."/>
            <person name="Woodcroft B.J."/>
            <person name="Vervoort M."/>
            <person name="Kosik K.S."/>
            <person name="Manning G."/>
            <person name="Degnan B.M."/>
            <person name="Rokhsar D.S."/>
        </authorList>
    </citation>
    <scope>NUCLEOTIDE SEQUENCE [LARGE SCALE GENOMIC DNA]</scope>
</reference>
<dbReference type="RefSeq" id="XP_019855534.1">
    <property type="nucleotide sequence ID" value="XM_019999975.1"/>
</dbReference>
<evidence type="ECO:0000313" key="4">
    <source>
        <dbReference type="EnsemblMetazoa" id="XP_019855534.1"/>
    </source>
</evidence>
<accession>A0AAN0JEZ8</accession>
<dbReference type="PANTHER" id="PTHR12111:SF2">
    <property type="entry name" value="SPLICING FACTOR YJU2B-RELATED"/>
    <property type="match status" value="1"/>
</dbReference>
<dbReference type="InterPro" id="IPR007590">
    <property type="entry name" value="Saf4/Yju2"/>
</dbReference>
<evidence type="ECO:0000256" key="2">
    <source>
        <dbReference type="SAM" id="Coils"/>
    </source>
</evidence>
<dbReference type="Pfam" id="PF04502">
    <property type="entry name" value="Saf4_Yju2"/>
    <property type="match status" value="1"/>
</dbReference>
<feature type="region of interest" description="Disordered" evidence="3">
    <location>
        <begin position="367"/>
        <end position="396"/>
    </location>
</feature>
<feature type="coiled-coil region" evidence="2">
    <location>
        <begin position="316"/>
        <end position="343"/>
    </location>
</feature>
<sequence>MYLSGSHSSLLVRYVHSRARSFPLTYRAPSGGKSVSTTTGEELILRDSVSLRVDPRGIFNNLESQSSPFVSSSVFTVLAAIRIGGDREKVPWTRLKCKSSSAKINNFLTIIKSHLQNHAYFTWVFVAIATPSIKMAERKATNKYYPPQWTPSHGSLNKFQGSHPLRERARKIHQGIIGVRFELPFNIWCNGCGSHVGMGVRYNAEKSQVGKYYSTPIFKFRMKCHLCDNYFEIETDPKNHDYVVTTGASRKNERYEHEEGVTASIEGKAEKQKMESDPMFKLEHTVEDKEKSQDETPRIQLLQAMQEEKKDDFSINQLLRKRFRTEKKELEIEEEEDRQLQKRASISIPLVKEKESDIQLAKETKFASHTAPHNHSKTRRDIKTSSLFGRDRKKTKSEELAARLKIPIHNVGTGLGSSRAISMRRQSLGLIKK</sequence>
<dbReference type="Proteomes" id="UP000007879">
    <property type="component" value="Unassembled WGS sequence"/>
</dbReference>
<dbReference type="KEGG" id="aqu:100641687"/>
<evidence type="ECO:0000313" key="5">
    <source>
        <dbReference type="Proteomes" id="UP000007879"/>
    </source>
</evidence>
<name>A0AAN0JEZ8_AMPQE</name>
<evidence type="ECO:0008006" key="6">
    <source>
        <dbReference type="Google" id="ProtNLM"/>
    </source>
</evidence>
<dbReference type="GO" id="GO:0005684">
    <property type="term" value="C:U2-type spliceosomal complex"/>
    <property type="evidence" value="ECO:0007669"/>
    <property type="project" value="TreeGrafter"/>
</dbReference>
<dbReference type="EnsemblMetazoa" id="XM_019999975.1">
    <property type="protein sequence ID" value="XP_019855534.1"/>
    <property type="gene ID" value="LOC100641687"/>
</dbReference>
<dbReference type="GO" id="GO:0000398">
    <property type="term" value="P:mRNA splicing, via spliceosome"/>
    <property type="evidence" value="ECO:0007669"/>
    <property type="project" value="InterPro"/>
</dbReference>
<dbReference type="GeneID" id="100641687"/>
<keyword evidence="2" id="KW-0175">Coiled coil</keyword>
<keyword evidence="5" id="KW-1185">Reference proteome</keyword>
<organism evidence="4 5">
    <name type="scientific">Amphimedon queenslandica</name>
    <name type="common">Sponge</name>
    <dbReference type="NCBI Taxonomy" id="400682"/>
    <lineage>
        <taxon>Eukaryota</taxon>
        <taxon>Metazoa</taxon>
        <taxon>Porifera</taxon>
        <taxon>Demospongiae</taxon>
        <taxon>Heteroscleromorpha</taxon>
        <taxon>Haplosclerida</taxon>
        <taxon>Niphatidae</taxon>
        <taxon>Amphimedon</taxon>
    </lineage>
</organism>
<dbReference type="GO" id="GO:0071014">
    <property type="term" value="C:post-mRNA release spliceosomal complex"/>
    <property type="evidence" value="ECO:0007669"/>
    <property type="project" value="TreeGrafter"/>
</dbReference>